<sequence>MSGRNRGPPQQPHPQQPSLHPFARSHPPHPSFLEDMRAGHPPPPHPLFHHPHHHHLAAMEDRLAVQHHEIQSLLADNQRLAATHVALKQELASATHELRRASHSLASLRAEGDARLRDALDRSSALEAELRAADSARAELDHSREEFRRLDAARQEASAQAAALSQELGRVSADLQRVPALKEEIEVLKHEIQRARAAIEYEKKAYADNYEQGQAMEKNFIAMAREVEKLRVEIGNSDNRGRASVSAGTNPGANYGNPDAGYGGNAYPAGYGVNPVPGSAESGVPYGSGHVSGHGAWGAYDMQRAHGRR</sequence>
<accession>A0AAV9BTH7</accession>
<organism evidence="8 9">
    <name type="scientific">Acorus gramineus</name>
    <name type="common">Dwarf sweet flag</name>
    <dbReference type="NCBI Taxonomy" id="55184"/>
    <lineage>
        <taxon>Eukaryota</taxon>
        <taxon>Viridiplantae</taxon>
        <taxon>Streptophyta</taxon>
        <taxon>Embryophyta</taxon>
        <taxon>Tracheophyta</taxon>
        <taxon>Spermatophyta</taxon>
        <taxon>Magnoliopsida</taxon>
        <taxon>Liliopsida</taxon>
        <taxon>Acoraceae</taxon>
        <taxon>Acorus</taxon>
    </lineage>
</organism>
<dbReference type="AlphaFoldDB" id="A0AAV9BTH7"/>
<dbReference type="PANTHER" id="PTHR33405:SF7">
    <property type="entry name" value="PROTEIN FLX-LIKE 1"/>
    <property type="match status" value="1"/>
</dbReference>
<dbReference type="EMBL" id="JAUJYN010000001">
    <property type="protein sequence ID" value="KAK1279576.1"/>
    <property type="molecule type" value="Genomic_DNA"/>
</dbReference>
<evidence type="ECO:0000313" key="8">
    <source>
        <dbReference type="EMBL" id="KAK1279576.1"/>
    </source>
</evidence>
<keyword evidence="9" id="KW-1185">Reference proteome</keyword>
<keyword evidence="5" id="KW-0287">Flowering</keyword>
<feature type="region of interest" description="Disordered" evidence="7">
    <location>
        <begin position="238"/>
        <end position="257"/>
    </location>
</feature>
<dbReference type="PANTHER" id="PTHR33405">
    <property type="entry name" value="PROTEIN FLX-LIKE 2"/>
    <property type="match status" value="1"/>
</dbReference>
<keyword evidence="2" id="KW-0217">Developmental protein</keyword>
<dbReference type="Proteomes" id="UP001179952">
    <property type="component" value="Unassembled WGS sequence"/>
</dbReference>
<evidence type="ECO:0000256" key="7">
    <source>
        <dbReference type="SAM" id="MobiDB-lite"/>
    </source>
</evidence>
<dbReference type="InterPro" id="IPR040353">
    <property type="entry name" value="FLX/FLX-like"/>
</dbReference>
<evidence type="ECO:0000313" key="9">
    <source>
        <dbReference type="Proteomes" id="UP001179952"/>
    </source>
</evidence>
<dbReference type="GO" id="GO:0030154">
    <property type="term" value="P:cell differentiation"/>
    <property type="evidence" value="ECO:0007669"/>
    <property type="project" value="UniProtKB-KW"/>
</dbReference>
<keyword evidence="4 6" id="KW-0175">Coiled coil</keyword>
<proteinExistence type="inferred from homology"/>
<feature type="region of interest" description="Disordered" evidence="7">
    <location>
        <begin position="1"/>
        <end position="51"/>
    </location>
</feature>
<evidence type="ECO:0008006" key="10">
    <source>
        <dbReference type="Google" id="ProtNLM"/>
    </source>
</evidence>
<evidence type="ECO:0000256" key="3">
    <source>
        <dbReference type="ARBA" id="ARBA00022782"/>
    </source>
</evidence>
<evidence type="ECO:0000256" key="2">
    <source>
        <dbReference type="ARBA" id="ARBA00022473"/>
    </source>
</evidence>
<reference evidence="8" key="2">
    <citation type="submission" date="2023-06" db="EMBL/GenBank/DDBJ databases">
        <authorList>
            <person name="Ma L."/>
            <person name="Liu K.-W."/>
            <person name="Li Z."/>
            <person name="Hsiao Y.-Y."/>
            <person name="Qi Y."/>
            <person name="Fu T."/>
            <person name="Tang G."/>
            <person name="Zhang D."/>
            <person name="Sun W.-H."/>
            <person name="Liu D.-K."/>
            <person name="Li Y."/>
            <person name="Chen G.-Z."/>
            <person name="Liu X.-D."/>
            <person name="Liao X.-Y."/>
            <person name="Jiang Y.-T."/>
            <person name="Yu X."/>
            <person name="Hao Y."/>
            <person name="Huang J."/>
            <person name="Zhao X.-W."/>
            <person name="Ke S."/>
            <person name="Chen Y.-Y."/>
            <person name="Wu W.-L."/>
            <person name="Hsu J.-L."/>
            <person name="Lin Y.-F."/>
            <person name="Huang M.-D."/>
            <person name="Li C.-Y."/>
            <person name="Huang L."/>
            <person name="Wang Z.-W."/>
            <person name="Zhao X."/>
            <person name="Zhong W.-Y."/>
            <person name="Peng D.-H."/>
            <person name="Ahmad S."/>
            <person name="Lan S."/>
            <person name="Zhang J.-S."/>
            <person name="Tsai W.-C."/>
            <person name="Van De Peer Y."/>
            <person name="Liu Z.-J."/>
        </authorList>
    </citation>
    <scope>NUCLEOTIDE SEQUENCE</scope>
    <source>
        <strain evidence="8">SCP</strain>
        <tissue evidence="8">Leaves</tissue>
    </source>
</reference>
<evidence type="ECO:0000256" key="6">
    <source>
        <dbReference type="SAM" id="Coils"/>
    </source>
</evidence>
<feature type="coiled-coil region" evidence="6">
    <location>
        <begin position="70"/>
        <end position="205"/>
    </location>
</feature>
<comment type="similarity">
    <text evidence="1">Belongs to the FLX family.</text>
</comment>
<comment type="caution">
    <text evidence="8">The sequence shown here is derived from an EMBL/GenBank/DDBJ whole genome shotgun (WGS) entry which is preliminary data.</text>
</comment>
<name>A0AAV9BTH7_ACOGR</name>
<keyword evidence="3" id="KW-0221">Differentiation</keyword>
<reference evidence="8" key="1">
    <citation type="journal article" date="2023" name="Nat. Commun.">
        <title>Diploid and tetraploid genomes of Acorus and the evolution of monocots.</title>
        <authorList>
            <person name="Ma L."/>
            <person name="Liu K.W."/>
            <person name="Li Z."/>
            <person name="Hsiao Y.Y."/>
            <person name="Qi Y."/>
            <person name="Fu T."/>
            <person name="Tang G.D."/>
            <person name="Zhang D."/>
            <person name="Sun W.H."/>
            <person name="Liu D.K."/>
            <person name="Li Y."/>
            <person name="Chen G.Z."/>
            <person name="Liu X.D."/>
            <person name="Liao X.Y."/>
            <person name="Jiang Y.T."/>
            <person name="Yu X."/>
            <person name="Hao Y."/>
            <person name="Huang J."/>
            <person name="Zhao X.W."/>
            <person name="Ke S."/>
            <person name="Chen Y.Y."/>
            <person name="Wu W.L."/>
            <person name="Hsu J.L."/>
            <person name="Lin Y.F."/>
            <person name="Huang M.D."/>
            <person name="Li C.Y."/>
            <person name="Huang L."/>
            <person name="Wang Z.W."/>
            <person name="Zhao X."/>
            <person name="Zhong W.Y."/>
            <person name="Peng D.H."/>
            <person name="Ahmad S."/>
            <person name="Lan S."/>
            <person name="Zhang J.S."/>
            <person name="Tsai W.C."/>
            <person name="Van de Peer Y."/>
            <person name="Liu Z.J."/>
        </authorList>
    </citation>
    <scope>NUCLEOTIDE SEQUENCE</scope>
    <source>
        <strain evidence="8">SCP</strain>
    </source>
</reference>
<evidence type="ECO:0000256" key="5">
    <source>
        <dbReference type="ARBA" id="ARBA00023089"/>
    </source>
</evidence>
<dbReference type="GO" id="GO:0009908">
    <property type="term" value="P:flower development"/>
    <property type="evidence" value="ECO:0007669"/>
    <property type="project" value="UniProtKB-KW"/>
</dbReference>
<gene>
    <name evidence="8" type="ORF">QJS04_geneDACA014269</name>
</gene>
<protein>
    <recommendedName>
        <fullName evidence="10">Protein FLX-like 1</fullName>
    </recommendedName>
</protein>
<evidence type="ECO:0000256" key="1">
    <source>
        <dbReference type="ARBA" id="ARBA00005405"/>
    </source>
</evidence>
<evidence type="ECO:0000256" key="4">
    <source>
        <dbReference type="ARBA" id="ARBA00023054"/>
    </source>
</evidence>